<evidence type="ECO:0000256" key="1">
    <source>
        <dbReference type="SAM" id="MobiDB-lite"/>
    </source>
</evidence>
<keyword evidence="2" id="KW-0812">Transmembrane</keyword>
<gene>
    <name evidence="3" type="ORF">AG1IA_03082</name>
</gene>
<dbReference type="AlphaFoldDB" id="L8WXZ7"/>
<proteinExistence type="predicted"/>
<dbReference type="EMBL" id="AFRT01000693">
    <property type="protein sequence ID" value="ELU42860.1"/>
    <property type="molecule type" value="Genomic_DNA"/>
</dbReference>
<keyword evidence="4" id="KW-1185">Reference proteome</keyword>
<sequence>MNRGSAFISGPTPTGSRSSHAARIPATIHRKTPFPRATNVCRDRRISGGVITGSTAFTTLLVVALSLSPRVIPLVFFLPLRASTPIWLTPLGTSHDMSLSSSQRLNMTICLHICLLAALLPLHAHKLSMGGVLVASLPTFHINSPGCRKSRATRSLPLSLHHIVTVYPSSAQLLVELTRATPPNLMAKKQV</sequence>
<feature type="region of interest" description="Disordered" evidence="1">
    <location>
        <begin position="1"/>
        <end position="22"/>
    </location>
</feature>
<protein>
    <submittedName>
        <fullName evidence="3">Uncharacterized protein</fullName>
    </submittedName>
</protein>
<dbReference type="Proteomes" id="UP000011668">
    <property type="component" value="Unassembled WGS sequence"/>
</dbReference>
<keyword evidence="2" id="KW-1133">Transmembrane helix</keyword>
<organism evidence="3 4">
    <name type="scientific">Thanatephorus cucumeris (strain AG1-IA)</name>
    <name type="common">Rice sheath blight fungus</name>
    <name type="synonym">Rhizoctonia solani</name>
    <dbReference type="NCBI Taxonomy" id="983506"/>
    <lineage>
        <taxon>Eukaryota</taxon>
        <taxon>Fungi</taxon>
        <taxon>Dikarya</taxon>
        <taxon>Basidiomycota</taxon>
        <taxon>Agaricomycotina</taxon>
        <taxon>Agaricomycetes</taxon>
        <taxon>Cantharellales</taxon>
        <taxon>Ceratobasidiaceae</taxon>
        <taxon>Rhizoctonia</taxon>
        <taxon>Rhizoctonia solani AG-1</taxon>
    </lineage>
</organism>
<reference evidence="3 4" key="1">
    <citation type="journal article" date="2013" name="Nat. Commun.">
        <title>The evolution and pathogenic mechanisms of the rice sheath blight pathogen.</title>
        <authorList>
            <person name="Zheng A."/>
            <person name="Lin R."/>
            <person name="Xu L."/>
            <person name="Qin P."/>
            <person name="Tang C."/>
            <person name="Ai P."/>
            <person name="Zhang D."/>
            <person name="Liu Y."/>
            <person name="Sun Z."/>
            <person name="Feng H."/>
            <person name="Wang Y."/>
            <person name="Chen Y."/>
            <person name="Liang X."/>
            <person name="Fu R."/>
            <person name="Li Q."/>
            <person name="Zhang J."/>
            <person name="Yu X."/>
            <person name="Xie Z."/>
            <person name="Ding L."/>
            <person name="Guan P."/>
            <person name="Tang J."/>
            <person name="Liang Y."/>
            <person name="Wang S."/>
            <person name="Deng Q."/>
            <person name="Li S."/>
            <person name="Zhu J."/>
            <person name="Wang L."/>
            <person name="Liu H."/>
            <person name="Li P."/>
        </authorList>
    </citation>
    <scope>NUCLEOTIDE SEQUENCE [LARGE SCALE GENOMIC DNA]</scope>
    <source>
        <strain evidence="4">AG-1 IA</strain>
    </source>
</reference>
<evidence type="ECO:0000313" key="4">
    <source>
        <dbReference type="Proteomes" id="UP000011668"/>
    </source>
</evidence>
<comment type="caution">
    <text evidence="3">The sequence shown here is derived from an EMBL/GenBank/DDBJ whole genome shotgun (WGS) entry which is preliminary data.</text>
</comment>
<name>L8WXZ7_THACA</name>
<feature type="transmembrane region" description="Helical" evidence="2">
    <location>
        <begin position="46"/>
        <end position="65"/>
    </location>
</feature>
<evidence type="ECO:0000256" key="2">
    <source>
        <dbReference type="SAM" id="Phobius"/>
    </source>
</evidence>
<dbReference type="HOGENOM" id="CLU_1422306_0_0_1"/>
<keyword evidence="2" id="KW-0472">Membrane</keyword>
<accession>L8WXZ7</accession>
<evidence type="ECO:0000313" key="3">
    <source>
        <dbReference type="EMBL" id="ELU42860.1"/>
    </source>
</evidence>